<name>A0A388KSE7_CHABU</name>
<protein>
    <submittedName>
        <fullName evidence="2">Uncharacterized protein</fullName>
    </submittedName>
</protein>
<gene>
    <name evidence="2" type="ORF">CBR_g12686</name>
</gene>
<keyword evidence="3" id="KW-1185">Reference proteome</keyword>
<feature type="region of interest" description="Disordered" evidence="1">
    <location>
        <begin position="1"/>
        <end position="20"/>
    </location>
</feature>
<dbReference type="AlphaFoldDB" id="A0A388KSE7"/>
<dbReference type="Proteomes" id="UP000265515">
    <property type="component" value="Unassembled WGS sequence"/>
</dbReference>
<feature type="region of interest" description="Disordered" evidence="1">
    <location>
        <begin position="62"/>
        <end position="81"/>
    </location>
</feature>
<dbReference type="EMBL" id="BFEA01000175">
    <property type="protein sequence ID" value="GBG72967.1"/>
    <property type="molecule type" value="Genomic_DNA"/>
</dbReference>
<proteinExistence type="predicted"/>
<evidence type="ECO:0000313" key="2">
    <source>
        <dbReference type="EMBL" id="GBG72967.1"/>
    </source>
</evidence>
<evidence type="ECO:0000313" key="3">
    <source>
        <dbReference type="Proteomes" id="UP000265515"/>
    </source>
</evidence>
<comment type="caution">
    <text evidence="2">The sequence shown here is derived from an EMBL/GenBank/DDBJ whole genome shotgun (WGS) entry which is preliminary data.</text>
</comment>
<evidence type="ECO:0000256" key="1">
    <source>
        <dbReference type="SAM" id="MobiDB-lite"/>
    </source>
</evidence>
<sequence length="278" mass="28464">MNRPRGNNWRDQVTGGGARARVTTGEEMAEALVVGLPTTIGEVMVDEIVLGLPGTSTDLAKGPTPQTHLEEITPPPHGQATETIATSTEHTTGSGGQVGEVAPIPGTVVRRSATLTVAAVGDAPQSQSEENLNGKRGGEAQIPEIVVRRSATDFFFPAFAFIEVAVALVVDSDCPPLTSFRLSEEGAAPASGKAVEDVAVVDDLAADAVTAADEAADDDIAANGLAADDVAADDVAAKFNGVVANGLVANGLPADEVAEDDVAADDIAAKWLGSKWYR</sequence>
<reference evidence="2 3" key="1">
    <citation type="journal article" date="2018" name="Cell">
        <title>The Chara Genome: Secondary Complexity and Implications for Plant Terrestrialization.</title>
        <authorList>
            <person name="Nishiyama T."/>
            <person name="Sakayama H."/>
            <person name="Vries J.D."/>
            <person name="Buschmann H."/>
            <person name="Saint-Marcoux D."/>
            <person name="Ullrich K.K."/>
            <person name="Haas F.B."/>
            <person name="Vanderstraeten L."/>
            <person name="Becker D."/>
            <person name="Lang D."/>
            <person name="Vosolsobe S."/>
            <person name="Rombauts S."/>
            <person name="Wilhelmsson P.K.I."/>
            <person name="Janitza P."/>
            <person name="Kern R."/>
            <person name="Heyl A."/>
            <person name="Rumpler F."/>
            <person name="Villalobos L.I.A.C."/>
            <person name="Clay J.M."/>
            <person name="Skokan R."/>
            <person name="Toyoda A."/>
            <person name="Suzuki Y."/>
            <person name="Kagoshima H."/>
            <person name="Schijlen E."/>
            <person name="Tajeshwar N."/>
            <person name="Catarino B."/>
            <person name="Hetherington A.J."/>
            <person name="Saltykova A."/>
            <person name="Bonnot C."/>
            <person name="Breuninger H."/>
            <person name="Symeonidi A."/>
            <person name="Radhakrishnan G.V."/>
            <person name="Van Nieuwerburgh F."/>
            <person name="Deforce D."/>
            <person name="Chang C."/>
            <person name="Karol K.G."/>
            <person name="Hedrich R."/>
            <person name="Ulvskov P."/>
            <person name="Glockner G."/>
            <person name="Delwiche C.F."/>
            <person name="Petrasek J."/>
            <person name="Van de Peer Y."/>
            <person name="Friml J."/>
            <person name="Beilby M."/>
            <person name="Dolan L."/>
            <person name="Kohara Y."/>
            <person name="Sugano S."/>
            <person name="Fujiyama A."/>
            <person name="Delaux P.-M."/>
            <person name="Quint M."/>
            <person name="TheiBen G."/>
            <person name="Hagemann M."/>
            <person name="Harholt J."/>
            <person name="Dunand C."/>
            <person name="Zachgo S."/>
            <person name="Langdale J."/>
            <person name="Maumus F."/>
            <person name="Straeten D.V.D."/>
            <person name="Gould S.B."/>
            <person name="Rensing S.A."/>
        </authorList>
    </citation>
    <scope>NUCLEOTIDE SEQUENCE [LARGE SCALE GENOMIC DNA]</scope>
    <source>
        <strain evidence="2 3">S276</strain>
    </source>
</reference>
<accession>A0A388KSE7</accession>
<dbReference type="Gramene" id="GBG72967">
    <property type="protein sequence ID" value="GBG72967"/>
    <property type="gene ID" value="CBR_g12686"/>
</dbReference>
<organism evidence="2 3">
    <name type="scientific">Chara braunii</name>
    <name type="common">Braun's stonewort</name>
    <dbReference type="NCBI Taxonomy" id="69332"/>
    <lineage>
        <taxon>Eukaryota</taxon>
        <taxon>Viridiplantae</taxon>
        <taxon>Streptophyta</taxon>
        <taxon>Charophyceae</taxon>
        <taxon>Charales</taxon>
        <taxon>Characeae</taxon>
        <taxon>Chara</taxon>
    </lineage>
</organism>